<accession>A0AAD6RWB7</accession>
<keyword evidence="3" id="KW-1185">Reference proteome</keyword>
<dbReference type="Proteomes" id="UP001218188">
    <property type="component" value="Unassembled WGS sequence"/>
</dbReference>
<gene>
    <name evidence="2" type="ORF">C8F04DRAFT_1202042</name>
</gene>
<evidence type="ECO:0000313" key="3">
    <source>
        <dbReference type="Proteomes" id="UP001218188"/>
    </source>
</evidence>
<protein>
    <submittedName>
        <fullName evidence="2">Uncharacterized protein</fullName>
    </submittedName>
</protein>
<reference evidence="2" key="1">
    <citation type="submission" date="2023-03" db="EMBL/GenBank/DDBJ databases">
        <title>Massive genome expansion in bonnet fungi (Mycena s.s.) driven by repeated elements and novel gene families across ecological guilds.</title>
        <authorList>
            <consortium name="Lawrence Berkeley National Laboratory"/>
            <person name="Harder C.B."/>
            <person name="Miyauchi S."/>
            <person name="Viragh M."/>
            <person name="Kuo A."/>
            <person name="Thoen E."/>
            <person name="Andreopoulos B."/>
            <person name="Lu D."/>
            <person name="Skrede I."/>
            <person name="Drula E."/>
            <person name="Henrissat B."/>
            <person name="Morin E."/>
            <person name="Kohler A."/>
            <person name="Barry K."/>
            <person name="LaButti K."/>
            <person name="Morin E."/>
            <person name="Salamov A."/>
            <person name="Lipzen A."/>
            <person name="Mereny Z."/>
            <person name="Hegedus B."/>
            <person name="Baldrian P."/>
            <person name="Stursova M."/>
            <person name="Weitz H."/>
            <person name="Taylor A."/>
            <person name="Grigoriev I.V."/>
            <person name="Nagy L.G."/>
            <person name="Martin F."/>
            <person name="Kauserud H."/>
        </authorList>
    </citation>
    <scope>NUCLEOTIDE SEQUENCE</scope>
    <source>
        <strain evidence="2">CBHHK200</strain>
    </source>
</reference>
<name>A0AAD6RWB7_9AGAR</name>
<dbReference type="EMBL" id="JARJCM010000496">
    <property type="protein sequence ID" value="KAJ7016485.1"/>
    <property type="molecule type" value="Genomic_DNA"/>
</dbReference>
<evidence type="ECO:0000313" key="2">
    <source>
        <dbReference type="EMBL" id="KAJ7016485.1"/>
    </source>
</evidence>
<feature type="compositionally biased region" description="Pro residues" evidence="1">
    <location>
        <begin position="226"/>
        <end position="243"/>
    </location>
</feature>
<dbReference type="AlphaFoldDB" id="A0AAD6RWB7"/>
<feature type="compositionally biased region" description="Polar residues" evidence="1">
    <location>
        <begin position="191"/>
        <end position="211"/>
    </location>
</feature>
<organism evidence="2 3">
    <name type="scientific">Mycena alexandri</name>
    <dbReference type="NCBI Taxonomy" id="1745969"/>
    <lineage>
        <taxon>Eukaryota</taxon>
        <taxon>Fungi</taxon>
        <taxon>Dikarya</taxon>
        <taxon>Basidiomycota</taxon>
        <taxon>Agaricomycotina</taxon>
        <taxon>Agaricomycetes</taxon>
        <taxon>Agaricomycetidae</taxon>
        <taxon>Agaricales</taxon>
        <taxon>Marasmiineae</taxon>
        <taxon>Mycenaceae</taxon>
        <taxon>Mycena</taxon>
    </lineage>
</organism>
<proteinExistence type="predicted"/>
<sequence>MYRTRGIRYLHSDGFARRIIGARSRIVLASSDNSESRACSSAHSNGCTAVTAFRARSLEHRETYVDGQRAWGTTHARFSFSFRISLSSGWNNQNLSAPVMSVCCRRGQGSGNLAQRQDGAENGRFGQRTVAASGITGHNGFSLGINPLKSSRELFDDSRGGLAASRPDRLSLKRKWLKLISPRLGPPAPRPSSTDHGQYSPLLTTTTNNPDQRPPQRATGLVPYQPNAPPHLPRAPAGPNPRPRPCRPERQAPDITRALSSCFSYRTTRSTPPAILLTISSTLSVPSPSPTLPSSALPLINSFCIWWPVRSSVGAPSSCGLAQTMFFLVLCAPRTFTPLYTITTPADPGSSMDGRLAWPMNACDGICFILPLCLAPPHTAAAVEYSRGASVDASTSYPNTHGVEDAPASWGNFFLQIVTPSFPHLSNQKFPKWMAQKNCDPGRRRPAPRGARPITTQRHPGEFEMRRFRDPADVRTRRAHQCKFSASFWGIARGIAPRMRCIDVHPLAFAHN</sequence>
<evidence type="ECO:0000256" key="1">
    <source>
        <dbReference type="SAM" id="MobiDB-lite"/>
    </source>
</evidence>
<feature type="region of interest" description="Disordered" evidence="1">
    <location>
        <begin position="181"/>
        <end position="252"/>
    </location>
</feature>
<comment type="caution">
    <text evidence="2">The sequence shown here is derived from an EMBL/GenBank/DDBJ whole genome shotgun (WGS) entry which is preliminary data.</text>
</comment>